<dbReference type="SUPFAM" id="SSF103657">
    <property type="entry name" value="BAR/IMD domain-like"/>
    <property type="match status" value="1"/>
</dbReference>
<keyword evidence="2" id="KW-0343">GTPase activation</keyword>
<dbReference type="SUPFAM" id="SSF48350">
    <property type="entry name" value="GTPase activation domain, GAP"/>
    <property type="match status" value="1"/>
</dbReference>
<name>H3A3K0_LATCH</name>
<dbReference type="Gene3D" id="1.20.1270.60">
    <property type="entry name" value="Arfaptin homology (AH) domain/BAR domain"/>
    <property type="match status" value="1"/>
</dbReference>
<dbReference type="Bgee" id="ENSLACG00000003755">
    <property type="expression patterns" value="Expressed in muscle tissue"/>
</dbReference>
<dbReference type="EMBL" id="AFYH01221778">
    <property type="status" value="NOT_ANNOTATED_CDS"/>
    <property type="molecule type" value="Genomic_DNA"/>
</dbReference>
<dbReference type="Proteomes" id="UP000008672">
    <property type="component" value="Unassembled WGS sequence"/>
</dbReference>
<dbReference type="PROSITE" id="PS50002">
    <property type="entry name" value="SH3"/>
    <property type="match status" value="1"/>
</dbReference>
<dbReference type="SMART" id="SM00324">
    <property type="entry name" value="RhoGAP"/>
    <property type="match status" value="1"/>
</dbReference>
<dbReference type="PROSITE" id="PS51741">
    <property type="entry name" value="F_BAR"/>
    <property type="match status" value="1"/>
</dbReference>
<dbReference type="PANTHER" id="PTHR14166">
    <property type="entry name" value="SLIT-ROBO RHO GTPASE ACTIVATING PROTEIN"/>
    <property type="match status" value="1"/>
</dbReference>
<dbReference type="STRING" id="7897.ENSLACP00000004221"/>
<evidence type="ECO:0000256" key="4">
    <source>
        <dbReference type="PROSITE-ProRule" id="PRU00192"/>
    </source>
</evidence>
<feature type="compositionally biased region" description="Polar residues" evidence="6">
    <location>
        <begin position="389"/>
        <end position="405"/>
    </location>
</feature>
<dbReference type="HOGENOM" id="CLU_005715_0_0_1"/>
<dbReference type="InterPro" id="IPR000198">
    <property type="entry name" value="RhoGAP_dom"/>
</dbReference>
<dbReference type="EMBL" id="AFYH01221783">
    <property type="status" value="NOT_ANNOTATED_CDS"/>
    <property type="molecule type" value="Genomic_DNA"/>
</dbReference>
<organism evidence="10 11">
    <name type="scientific">Latimeria chalumnae</name>
    <name type="common">Coelacanth</name>
    <dbReference type="NCBI Taxonomy" id="7897"/>
    <lineage>
        <taxon>Eukaryota</taxon>
        <taxon>Metazoa</taxon>
        <taxon>Chordata</taxon>
        <taxon>Craniata</taxon>
        <taxon>Vertebrata</taxon>
        <taxon>Euteleostomi</taxon>
        <taxon>Coelacanthiformes</taxon>
        <taxon>Coelacanthidae</taxon>
        <taxon>Latimeria</taxon>
    </lineage>
</organism>
<dbReference type="EMBL" id="AFYH01221777">
    <property type="status" value="NOT_ANNOTATED_CDS"/>
    <property type="molecule type" value="Genomic_DNA"/>
</dbReference>
<dbReference type="InterPro" id="IPR001060">
    <property type="entry name" value="FCH_dom"/>
</dbReference>
<dbReference type="Ensembl" id="ENSLACT00000004258.1">
    <property type="protein sequence ID" value="ENSLACP00000004221.1"/>
    <property type="gene ID" value="ENSLACG00000003755.1"/>
</dbReference>
<feature type="domain" description="Rho-GAP" evidence="8">
    <location>
        <begin position="490"/>
        <end position="678"/>
    </location>
</feature>
<evidence type="ECO:0000313" key="11">
    <source>
        <dbReference type="Proteomes" id="UP000008672"/>
    </source>
</evidence>
<dbReference type="GO" id="GO:0007165">
    <property type="term" value="P:signal transduction"/>
    <property type="evidence" value="ECO:0007669"/>
    <property type="project" value="InterPro"/>
</dbReference>
<dbReference type="InParanoid" id="H3A3K0"/>
<dbReference type="GeneTree" id="ENSGT00950000182824"/>
<dbReference type="InterPro" id="IPR036028">
    <property type="entry name" value="SH3-like_dom_sf"/>
</dbReference>
<evidence type="ECO:0000256" key="6">
    <source>
        <dbReference type="SAM" id="MobiDB-lite"/>
    </source>
</evidence>
<dbReference type="Pfam" id="PF00018">
    <property type="entry name" value="SH3_1"/>
    <property type="match status" value="1"/>
</dbReference>
<dbReference type="Pfam" id="PF00620">
    <property type="entry name" value="RhoGAP"/>
    <property type="match status" value="1"/>
</dbReference>
<evidence type="ECO:0000256" key="5">
    <source>
        <dbReference type="PROSITE-ProRule" id="PRU01077"/>
    </source>
</evidence>
<sequence>LAEVRSQLTEQIKCLDVQVEIRLQLLQDLSEFLRRKAEIELEYSRGLEKLVEKFSSKIRNSKEHQSFRKDQNLLSPVNCWYMILNQTRQESKDHGALSDVYTNNLTLRLSHISEDVSRLSKKSKDVGLQLQEELLKATTELQTGMKTYQLYHTESLGAEIKLREVEKLEEKHMGKAADTAGGQQGADKAQRRSSMKKLEKLKEKTQRLAKYMENLLKCTKARNDYLLNLAATNAAMEKYYIYDVPDLIDCCDLGFHSALGKAIKVYLSVENQIQTSRQDGLNNIETSVENLDAQGDKYKILEMNNNVFCLPFKFEYQPHEGDEVCKVGAETSVHNELGTRFQQLQSRLGSVAIETDEVHKTVKATTQALLELMVADDYDMPEVFQSSQSTESLKSVGSDTGSSKQHIQKRRCSQQETEMFYFTKLKEYLNGRSLSSKLQAKHDLLKEAIEKASVQTTNTSGRLHSVAPNKSVRARKSRPCSQYNHKLFNGDLQTFIQSSGQVIPLVVESCIRFINLHGLQHEGLFRVPGLQTEINDIRNAFDRGEDPLTDMLSINAIDSVAGVLKLYFRGLEKPLIPKDHFQDFVACIQVENALERAGQIRKVITALHQSVIIVMRYLFAFLNHVSQYSDENMMDPYNLAVCFGPTLVEIPRDQDPVSNQAHVNEVIKTVIMYHEKVFPSVRELDGPVYEKCMTGEEDFCDSLLPDPPIELCDLEPETILDTPASEDGACLETETVEGVAQYDYVGRSAQELSFKKGDGLQLHLKVSDDWWRGEKGGAKGLIPHQYINVQERSEKKLEQKTQKLAVESSGGNQPEDVASEAPSRLRVNSDGSSSPRKRSLSSSFQKLDPSRIPLVVPLTGPQNKQQSGPERRNTLDNTTAGRFGERRMSEKVAAVELDKKDVTKNMNSVFKELLSRKHTERQGAEHAAEASEPAKSGQESRPTSTSTASEPGKTSNTSKKGFGLRT</sequence>
<evidence type="ECO:0000259" key="9">
    <source>
        <dbReference type="PROSITE" id="PS51741"/>
    </source>
</evidence>
<evidence type="ECO:0000259" key="8">
    <source>
        <dbReference type="PROSITE" id="PS50238"/>
    </source>
</evidence>
<dbReference type="FunFam" id="1.10.555.10:FF:000010">
    <property type="entry name" value="SLIT-ROBO Rho GTPase-activating protein 1 isoform 2"/>
    <property type="match status" value="1"/>
</dbReference>
<dbReference type="Pfam" id="PF00611">
    <property type="entry name" value="FCH"/>
    <property type="match status" value="1"/>
</dbReference>
<dbReference type="GO" id="GO:0005096">
    <property type="term" value="F:GTPase activator activity"/>
    <property type="evidence" value="ECO:0007669"/>
    <property type="project" value="UniProtKB-KW"/>
</dbReference>
<keyword evidence="11" id="KW-1185">Reference proteome</keyword>
<proteinExistence type="predicted"/>
<feature type="domain" description="F-BAR" evidence="9">
    <location>
        <begin position="2"/>
        <end position="296"/>
    </location>
</feature>
<dbReference type="PROSITE" id="PS50238">
    <property type="entry name" value="RHOGAP"/>
    <property type="match status" value="1"/>
</dbReference>
<dbReference type="EMBL" id="AFYH01221784">
    <property type="status" value="NOT_ANNOTATED_CDS"/>
    <property type="molecule type" value="Genomic_DNA"/>
</dbReference>
<gene>
    <name evidence="10" type="primary">ARHGAP4</name>
</gene>
<feature type="region of interest" description="Disordered" evidence="6">
    <location>
        <begin position="389"/>
        <end position="411"/>
    </location>
</feature>
<dbReference type="eggNOG" id="KOG3565">
    <property type="taxonomic scope" value="Eukaryota"/>
</dbReference>
<dbReference type="EMBL" id="AFYH01221782">
    <property type="status" value="NOT_ANNOTATED_CDS"/>
    <property type="molecule type" value="Genomic_DNA"/>
</dbReference>
<reference evidence="10" key="2">
    <citation type="submission" date="2025-08" db="UniProtKB">
        <authorList>
            <consortium name="Ensembl"/>
        </authorList>
    </citation>
    <scope>IDENTIFICATION</scope>
</reference>
<dbReference type="EMBL" id="AFYH01221781">
    <property type="status" value="NOT_ANNOTATED_CDS"/>
    <property type="molecule type" value="Genomic_DNA"/>
</dbReference>
<dbReference type="SUPFAM" id="SSF50044">
    <property type="entry name" value="SH3-domain"/>
    <property type="match status" value="1"/>
</dbReference>
<dbReference type="SMART" id="SM00326">
    <property type="entry name" value="SH3"/>
    <property type="match status" value="1"/>
</dbReference>
<dbReference type="Gene3D" id="1.10.555.10">
    <property type="entry name" value="Rho GTPase activation protein"/>
    <property type="match status" value="1"/>
</dbReference>
<feature type="region of interest" description="Disordered" evidence="6">
    <location>
        <begin position="172"/>
        <end position="197"/>
    </location>
</feature>
<feature type="compositionally biased region" description="Low complexity" evidence="6">
    <location>
        <begin position="176"/>
        <end position="187"/>
    </location>
</feature>
<dbReference type="InterPro" id="IPR027267">
    <property type="entry name" value="AH/BAR_dom_sf"/>
</dbReference>
<evidence type="ECO:0000259" key="7">
    <source>
        <dbReference type="PROSITE" id="PS50002"/>
    </source>
</evidence>
<dbReference type="EMBL" id="AFYH01221786">
    <property type="status" value="NOT_ANNOTATED_CDS"/>
    <property type="molecule type" value="Genomic_DNA"/>
</dbReference>
<dbReference type="AlphaFoldDB" id="H3A3K0"/>
<feature type="region of interest" description="Disordered" evidence="6">
    <location>
        <begin position="912"/>
        <end position="966"/>
    </location>
</feature>
<keyword evidence="1 4" id="KW-0728">SH3 domain</keyword>
<evidence type="ECO:0000313" key="10">
    <source>
        <dbReference type="Ensembl" id="ENSLACP00000004221.1"/>
    </source>
</evidence>
<dbReference type="EMBL" id="AFYH01221779">
    <property type="status" value="NOT_ANNOTATED_CDS"/>
    <property type="molecule type" value="Genomic_DNA"/>
</dbReference>
<dbReference type="SMART" id="SM00055">
    <property type="entry name" value="FCH"/>
    <property type="match status" value="1"/>
</dbReference>
<evidence type="ECO:0000256" key="2">
    <source>
        <dbReference type="ARBA" id="ARBA00022468"/>
    </source>
</evidence>
<feature type="compositionally biased region" description="Basic and acidic residues" evidence="6">
    <location>
        <begin position="913"/>
        <end position="929"/>
    </location>
</feature>
<feature type="region of interest" description="Disordered" evidence="6">
    <location>
        <begin position="798"/>
        <end position="890"/>
    </location>
</feature>
<dbReference type="EMBL" id="AFYH01221785">
    <property type="status" value="NOT_ANNOTATED_CDS"/>
    <property type="molecule type" value="Genomic_DNA"/>
</dbReference>
<dbReference type="InterPro" id="IPR001452">
    <property type="entry name" value="SH3_domain"/>
</dbReference>
<dbReference type="FunFam" id="2.30.30.40:FF:000136">
    <property type="entry name" value="Rho GTPase activating protein 4"/>
    <property type="match status" value="1"/>
</dbReference>
<dbReference type="EMBL" id="AFYH01221780">
    <property type="status" value="NOT_ANNOTATED_CDS"/>
    <property type="molecule type" value="Genomic_DNA"/>
</dbReference>
<dbReference type="InterPro" id="IPR031160">
    <property type="entry name" value="F_BAR_dom"/>
</dbReference>
<dbReference type="Gene3D" id="2.30.30.40">
    <property type="entry name" value="SH3 Domains"/>
    <property type="match status" value="1"/>
</dbReference>
<reference evidence="10" key="3">
    <citation type="submission" date="2025-09" db="UniProtKB">
        <authorList>
            <consortium name="Ensembl"/>
        </authorList>
    </citation>
    <scope>IDENTIFICATION</scope>
</reference>
<feature type="domain" description="SH3" evidence="7">
    <location>
        <begin position="733"/>
        <end position="792"/>
    </location>
</feature>
<accession>H3A3K0</accession>
<feature type="compositionally biased region" description="Polar residues" evidence="6">
    <location>
        <begin position="937"/>
        <end position="959"/>
    </location>
</feature>
<reference evidence="11" key="1">
    <citation type="submission" date="2011-08" db="EMBL/GenBank/DDBJ databases">
        <title>The draft genome of Latimeria chalumnae.</title>
        <authorList>
            <person name="Di Palma F."/>
            <person name="Alfoldi J."/>
            <person name="Johnson J."/>
            <person name="Berlin A."/>
            <person name="Gnerre S."/>
            <person name="Jaffe D."/>
            <person name="MacCallum I."/>
            <person name="Young S."/>
            <person name="Walker B.J."/>
            <person name="Lander E."/>
            <person name="Lindblad-Toh K."/>
        </authorList>
    </citation>
    <scope>NUCLEOTIDE SEQUENCE [LARGE SCALE GENOMIC DNA]</scope>
    <source>
        <strain evidence="11">Wild caught</strain>
    </source>
</reference>
<dbReference type="InterPro" id="IPR051627">
    <property type="entry name" value="SLIT-ROBO_RhoGAP"/>
</dbReference>
<keyword evidence="3 5" id="KW-0175">Coiled coil</keyword>
<dbReference type="CDD" id="cd04383">
    <property type="entry name" value="RhoGAP_srGAP"/>
    <property type="match status" value="1"/>
</dbReference>
<dbReference type="OMA" id="ECAGARG"/>
<evidence type="ECO:0000256" key="3">
    <source>
        <dbReference type="ARBA" id="ARBA00023054"/>
    </source>
</evidence>
<dbReference type="FunFam" id="1.20.1270.60:FF:000006">
    <property type="entry name" value="SLIT-ROBO Rho GTPase-activating protein 1 isoform 2"/>
    <property type="match status" value="1"/>
</dbReference>
<evidence type="ECO:0000256" key="1">
    <source>
        <dbReference type="ARBA" id="ARBA00022443"/>
    </source>
</evidence>
<protein>
    <submittedName>
        <fullName evidence="10">Rho GTPase activating protein 4</fullName>
    </submittedName>
</protein>
<dbReference type="InterPro" id="IPR008936">
    <property type="entry name" value="Rho_GTPase_activation_prot"/>
</dbReference>